<organism evidence="1 2">
    <name type="scientific">Lysinibacillus zambalensis</name>
    <dbReference type="NCBI Taxonomy" id="3160866"/>
    <lineage>
        <taxon>Bacteria</taxon>
        <taxon>Bacillati</taxon>
        <taxon>Bacillota</taxon>
        <taxon>Bacilli</taxon>
        <taxon>Bacillales</taxon>
        <taxon>Bacillaceae</taxon>
        <taxon>Lysinibacillus</taxon>
    </lineage>
</organism>
<reference evidence="1 2" key="1">
    <citation type="submission" date="2024-06" db="EMBL/GenBank/DDBJ databases">
        <title>Lysinibacillus zambalefons sp. nov., a Novel Firmicute Isolated from the Poon Bato Zambales Hyperalkaline Spring.</title>
        <authorList>
            <person name="Aja J.A."/>
            <person name="Lazaro J.E.H."/>
            <person name="Llorin L.D."/>
            <person name="Lim K.R."/>
            <person name="Teodosio J."/>
            <person name="Dalisay D.S."/>
        </authorList>
    </citation>
    <scope>NUCLEOTIDE SEQUENCE [LARGE SCALE GENOMIC DNA]</scope>
    <source>
        <strain evidence="1 2">M3</strain>
    </source>
</reference>
<dbReference type="RefSeq" id="WP_349659797.1">
    <property type="nucleotide sequence ID" value="NZ_JBEGDG010000007.1"/>
</dbReference>
<dbReference type="EMBL" id="JBEGDG010000007">
    <property type="protein sequence ID" value="MEQ6355168.1"/>
    <property type="molecule type" value="Genomic_DNA"/>
</dbReference>
<comment type="caution">
    <text evidence="1">The sequence shown here is derived from an EMBL/GenBank/DDBJ whole genome shotgun (WGS) entry which is preliminary data.</text>
</comment>
<keyword evidence="2" id="KW-1185">Reference proteome</keyword>
<name>A0ABV1MRM2_9BACI</name>
<evidence type="ECO:0000313" key="1">
    <source>
        <dbReference type="EMBL" id="MEQ6355168.1"/>
    </source>
</evidence>
<evidence type="ECO:0000313" key="2">
    <source>
        <dbReference type="Proteomes" id="UP001478862"/>
    </source>
</evidence>
<gene>
    <name evidence="1" type="ORF">ABNX05_11115</name>
</gene>
<sequence length="90" mass="10451">MMINKKEFKGYLGGSYDKLGLWDNKRDAEIGIVGGEYLHELLSEYDGNFVKITIEETIPDHIIDEWNSIGCTSFNFTDEQLEKMKKNKKE</sequence>
<proteinExistence type="predicted"/>
<protein>
    <submittedName>
        <fullName evidence="1">Uncharacterized protein</fullName>
    </submittedName>
</protein>
<dbReference type="Proteomes" id="UP001478862">
    <property type="component" value="Unassembled WGS sequence"/>
</dbReference>
<accession>A0ABV1MRM2</accession>